<evidence type="ECO:0000256" key="2">
    <source>
        <dbReference type="ARBA" id="ARBA00022448"/>
    </source>
</evidence>
<dbReference type="Proteomes" id="UP001345219">
    <property type="component" value="Chromosome 22"/>
</dbReference>
<evidence type="ECO:0008006" key="11">
    <source>
        <dbReference type="Google" id="ProtNLM"/>
    </source>
</evidence>
<feature type="transmembrane region" description="Helical" evidence="8">
    <location>
        <begin position="170"/>
        <end position="193"/>
    </location>
</feature>
<evidence type="ECO:0000313" key="10">
    <source>
        <dbReference type="Proteomes" id="UP001345219"/>
    </source>
</evidence>
<dbReference type="InterPro" id="IPR022357">
    <property type="entry name" value="MIP_CS"/>
</dbReference>
<evidence type="ECO:0000256" key="4">
    <source>
        <dbReference type="ARBA" id="ARBA00022989"/>
    </source>
</evidence>
<dbReference type="SUPFAM" id="SSF81338">
    <property type="entry name" value="Aquaporin-like"/>
    <property type="match status" value="1"/>
</dbReference>
<reference evidence="9 10" key="1">
    <citation type="journal article" date="2023" name="Hortic Res">
        <title>Pangenome of water caltrop reveals structural variations and asymmetric subgenome divergence after allopolyploidization.</title>
        <authorList>
            <person name="Zhang X."/>
            <person name="Chen Y."/>
            <person name="Wang L."/>
            <person name="Yuan Y."/>
            <person name="Fang M."/>
            <person name="Shi L."/>
            <person name="Lu R."/>
            <person name="Comes H.P."/>
            <person name="Ma Y."/>
            <person name="Chen Y."/>
            <person name="Huang G."/>
            <person name="Zhou Y."/>
            <person name="Zheng Z."/>
            <person name="Qiu Y."/>
        </authorList>
    </citation>
    <scope>NUCLEOTIDE SEQUENCE [LARGE SCALE GENOMIC DNA]</scope>
    <source>
        <tissue evidence="9">Roots</tissue>
    </source>
</reference>
<dbReference type="GO" id="GO:0015267">
    <property type="term" value="F:channel activity"/>
    <property type="evidence" value="ECO:0007669"/>
    <property type="project" value="InterPro"/>
</dbReference>
<keyword evidence="4 8" id="KW-1133">Transmembrane helix</keyword>
<name>A0AAN7QPM8_9MYRT</name>
<keyword evidence="2 6" id="KW-0813">Transport</keyword>
<evidence type="ECO:0000256" key="6">
    <source>
        <dbReference type="RuleBase" id="RU000477"/>
    </source>
</evidence>
<dbReference type="GO" id="GO:0016020">
    <property type="term" value="C:membrane"/>
    <property type="evidence" value="ECO:0007669"/>
    <property type="project" value="UniProtKB-SubCell"/>
</dbReference>
<dbReference type="PRINTS" id="PR00783">
    <property type="entry name" value="MINTRINSICP"/>
</dbReference>
<gene>
    <name evidence="9" type="ORF">SAY87_028210</name>
</gene>
<dbReference type="Gene3D" id="1.20.1080.10">
    <property type="entry name" value="Glycerol uptake facilitator protein"/>
    <property type="match status" value="1"/>
</dbReference>
<dbReference type="PROSITE" id="PS00221">
    <property type="entry name" value="MIP"/>
    <property type="match status" value="1"/>
</dbReference>
<dbReference type="InterPro" id="IPR034294">
    <property type="entry name" value="Aquaporin_transptr"/>
</dbReference>
<proteinExistence type="inferred from homology"/>
<keyword evidence="5 8" id="KW-0472">Membrane</keyword>
<comment type="similarity">
    <text evidence="6">Belongs to the MIP/aquaporin (TC 1.A.8) family.</text>
</comment>
<accession>A0AAN7QPM8</accession>
<dbReference type="Pfam" id="PF00230">
    <property type="entry name" value="MIP"/>
    <property type="match status" value="1"/>
</dbReference>
<evidence type="ECO:0000256" key="3">
    <source>
        <dbReference type="ARBA" id="ARBA00022692"/>
    </source>
</evidence>
<dbReference type="AlphaFoldDB" id="A0AAN7QPM8"/>
<evidence type="ECO:0000256" key="5">
    <source>
        <dbReference type="ARBA" id="ARBA00023136"/>
    </source>
</evidence>
<dbReference type="PANTHER" id="PTHR45724">
    <property type="entry name" value="AQUAPORIN NIP2-1"/>
    <property type="match status" value="1"/>
</dbReference>
<keyword evidence="10" id="KW-1185">Reference proteome</keyword>
<dbReference type="InterPro" id="IPR023271">
    <property type="entry name" value="Aquaporin-like"/>
</dbReference>
<feature type="region of interest" description="Disordered" evidence="7">
    <location>
        <begin position="77"/>
        <end position="105"/>
    </location>
</feature>
<dbReference type="PANTHER" id="PTHR45724:SF26">
    <property type="entry name" value="AQUAPORIN NIP7-1-RELATED"/>
    <property type="match status" value="1"/>
</dbReference>
<evidence type="ECO:0000313" key="9">
    <source>
        <dbReference type="EMBL" id="KAK4773191.1"/>
    </source>
</evidence>
<comment type="subcellular location">
    <subcellularLocation>
        <location evidence="1">Membrane</location>
        <topology evidence="1">Multi-pass membrane protein</topology>
    </subcellularLocation>
</comment>
<comment type="caution">
    <text evidence="9">The sequence shown here is derived from an EMBL/GenBank/DDBJ whole genome shotgun (WGS) entry which is preliminary data.</text>
</comment>
<feature type="transmembrane region" description="Helical" evidence="8">
    <location>
        <begin position="248"/>
        <end position="270"/>
    </location>
</feature>
<feature type="transmembrane region" description="Helical" evidence="8">
    <location>
        <begin position="214"/>
        <end position="236"/>
    </location>
</feature>
<protein>
    <recommendedName>
        <fullName evidence="11">Aquaporin NIP7-1</fullName>
    </recommendedName>
</protein>
<feature type="transmembrane region" description="Helical" evidence="8">
    <location>
        <begin position="319"/>
        <end position="340"/>
    </location>
</feature>
<organism evidence="9 10">
    <name type="scientific">Trapa incisa</name>
    <dbReference type="NCBI Taxonomy" id="236973"/>
    <lineage>
        <taxon>Eukaryota</taxon>
        <taxon>Viridiplantae</taxon>
        <taxon>Streptophyta</taxon>
        <taxon>Embryophyta</taxon>
        <taxon>Tracheophyta</taxon>
        <taxon>Spermatophyta</taxon>
        <taxon>Magnoliopsida</taxon>
        <taxon>eudicotyledons</taxon>
        <taxon>Gunneridae</taxon>
        <taxon>Pentapetalae</taxon>
        <taxon>rosids</taxon>
        <taxon>malvids</taxon>
        <taxon>Myrtales</taxon>
        <taxon>Lythraceae</taxon>
        <taxon>Trapa</taxon>
    </lineage>
</organism>
<keyword evidence="3 6" id="KW-0812">Transmembrane</keyword>
<dbReference type="EMBL" id="JAXIOK010000004">
    <property type="protein sequence ID" value="KAK4773191.1"/>
    <property type="molecule type" value="Genomic_DNA"/>
</dbReference>
<feature type="transmembrane region" description="Helical" evidence="8">
    <location>
        <begin position="277"/>
        <end position="299"/>
    </location>
</feature>
<evidence type="ECO:0000256" key="1">
    <source>
        <dbReference type="ARBA" id="ARBA00004141"/>
    </source>
</evidence>
<sequence length="365" mass="39452">MPSEKEGRPQERKPASPRRREILRKLRLRHDNQSRDPEPAIRIRVRVPHIQNLTCVLVKDRPAFLETRERALSMTGQLPVNQPFPGMSDEASSSSVSCHEQHKGPDHSLQKLAKSAIKKLTFGHSLDGVDLNPFRMVVAEFVGTFILMFCICGIIAITEILKGQVGLLEYSATAGLTVVVVVFTVGHISYGHVNPAVTVSFAIFSNFPWSKVPLYIAAQLAGSVLATLVGSAVYGIETSLMTTRPIHGTLSAFWVEFIATFIIVLLAASVIHNYKTVGYLSGIVMGMGVALAILITGPVSGGSMNPVRSLGPAIVSWDFHAIWIYVTAPVAGSVVGALVYRLLRLDSKASCSSESSRSAILLGPP</sequence>
<feature type="transmembrane region" description="Helical" evidence="8">
    <location>
        <begin position="137"/>
        <end position="158"/>
    </location>
</feature>
<feature type="region of interest" description="Disordered" evidence="7">
    <location>
        <begin position="1"/>
        <end position="35"/>
    </location>
</feature>
<dbReference type="InterPro" id="IPR000425">
    <property type="entry name" value="MIP"/>
</dbReference>
<evidence type="ECO:0000256" key="7">
    <source>
        <dbReference type="SAM" id="MobiDB-lite"/>
    </source>
</evidence>
<evidence type="ECO:0000256" key="8">
    <source>
        <dbReference type="SAM" id="Phobius"/>
    </source>
</evidence>